<feature type="domain" description="Cyclic nucleotide-binding" evidence="1">
    <location>
        <begin position="108"/>
        <end position="216"/>
    </location>
</feature>
<evidence type="ECO:0000313" key="3">
    <source>
        <dbReference type="Proteomes" id="UP000475862"/>
    </source>
</evidence>
<dbReference type="Proteomes" id="UP000475862">
    <property type="component" value="Unassembled WGS sequence"/>
</dbReference>
<dbReference type="OrthoDB" id="6595331at2759"/>
<dbReference type="Gene3D" id="2.60.120.10">
    <property type="entry name" value="Jelly Rolls"/>
    <property type="match status" value="1"/>
</dbReference>
<name>A0A6G0UAM3_APHGL</name>
<proteinExistence type="predicted"/>
<comment type="caution">
    <text evidence="2">The sequence shown here is derived from an EMBL/GenBank/DDBJ whole genome shotgun (WGS) entry which is preliminary data.</text>
</comment>
<dbReference type="SMART" id="SM00100">
    <property type="entry name" value="cNMP"/>
    <property type="match status" value="1"/>
</dbReference>
<dbReference type="CDD" id="cd00038">
    <property type="entry name" value="CAP_ED"/>
    <property type="match status" value="1"/>
</dbReference>
<sequence>MGGRIRDGEGEMDERCYYSSLLFGLQPLSRFRAAVFMVIANLPWLKDDDYQSAPVDLFGSIHMKNLISACKLSEISVFQKLILFKPPDDRTMFELETIEWMFAIGFKFFHLCPVEIKMALIRRASYKCYGPDRWILKQGHLSTNMYLIVRGSVRITEDVPNPVTKVMESIERCILKEKKSFGENAVMFNTSRTNSVQSISTVELICISKNNFTDIIKNNLQLKWNANAIAIKKFSYFKHLSLLELNRCSTVSFIKIFKGNEYVLGKGLGDVDYAHFVLDGEISLIYRLEIRRVVNRYGIPKFILNKNSQKLSEDMEDKEFITTDTNETRCLCVPHWFMAETEQLRCWELVKLDLNHIIPSKEKIFSKLYGS</sequence>
<dbReference type="EMBL" id="VYZN01000001">
    <property type="protein sequence ID" value="KAE9545669.1"/>
    <property type="molecule type" value="Genomic_DNA"/>
</dbReference>
<dbReference type="PANTHER" id="PTHR23011">
    <property type="entry name" value="CYCLIC NUCLEOTIDE-BINDING DOMAIN CONTAINING PROTEIN"/>
    <property type="match status" value="1"/>
</dbReference>
<dbReference type="InterPro" id="IPR018490">
    <property type="entry name" value="cNMP-bd_dom_sf"/>
</dbReference>
<reference evidence="2 3" key="1">
    <citation type="submission" date="2019-08" db="EMBL/GenBank/DDBJ databases">
        <title>The genome of the soybean aphid Biotype 1, its phylome, world population structure and adaptation to the North American continent.</title>
        <authorList>
            <person name="Giordano R."/>
            <person name="Donthu R.K."/>
            <person name="Hernandez A.G."/>
            <person name="Wright C.L."/>
            <person name="Zimin A.V."/>
        </authorList>
    </citation>
    <scope>NUCLEOTIDE SEQUENCE [LARGE SCALE GENOMIC DNA]</scope>
    <source>
        <tissue evidence="2">Whole aphids</tissue>
    </source>
</reference>
<dbReference type="Pfam" id="PF00027">
    <property type="entry name" value="cNMP_binding"/>
    <property type="match status" value="1"/>
</dbReference>
<accession>A0A6G0UAM3</accession>
<evidence type="ECO:0000313" key="2">
    <source>
        <dbReference type="EMBL" id="KAE9545669.1"/>
    </source>
</evidence>
<gene>
    <name evidence="2" type="ORF">AGLY_001212</name>
</gene>
<organism evidence="2 3">
    <name type="scientific">Aphis glycines</name>
    <name type="common">Soybean aphid</name>
    <dbReference type="NCBI Taxonomy" id="307491"/>
    <lineage>
        <taxon>Eukaryota</taxon>
        <taxon>Metazoa</taxon>
        <taxon>Ecdysozoa</taxon>
        <taxon>Arthropoda</taxon>
        <taxon>Hexapoda</taxon>
        <taxon>Insecta</taxon>
        <taxon>Pterygota</taxon>
        <taxon>Neoptera</taxon>
        <taxon>Paraneoptera</taxon>
        <taxon>Hemiptera</taxon>
        <taxon>Sternorrhyncha</taxon>
        <taxon>Aphidomorpha</taxon>
        <taxon>Aphidoidea</taxon>
        <taxon>Aphididae</taxon>
        <taxon>Aphidini</taxon>
        <taxon>Aphis</taxon>
        <taxon>Aphis</taxon>
    </lineage>
</organism>
<dbReference type="SUPFAM" id="SSF51206">
    <property type="entry name" value="cAMP-binding domain-like"/>
    <property type="match status" value="2"/>
</dbReference>
<dbReference type="AlphaFoldDB" id="A0A6G0UAM3"/>
<keyword evidence="3" id="KW-1185">Reference proteome</keyword>
<protein>
    <recommendedName>
        <fullName evidence="1">Cyclic nucleotide-binding domain-containing protein</fullName>
    </recommendedName>
</protein>
<dbReference type="PROSITE" id="PS50042">
    <property type="entry name" value="CNMP_BINDING_3"/>
    <property type="match status" value="1"/>
</dbReference>
<dbReference type="PANTHER" id="PTHR23011:SF41">
    <property type="entry name" value="CYCLIC NUCLEOTIDE-BINDING DOMAIN-CONTAINING PROTEIN"/>
    <property type="match status" value="1"/>
</dbReference>
<dbReference type="InterPro" id="IPR000595">
    <property type="entry name" value="cNMP-bd_dom"/>
</dbReference>
<evidence type="ECO:0000259" key="1">
    <source>
        <dbReference type="PROSITE" id="PS50042"/>
    </source>
</evidence>
<dbReference type="InterPro" id="IPR014710">
    <property type="entry name" value="RmlC-like_jellyroll"/>
</dbReference>